<evidence type="ECO:0000313" key="3">
    <source>
        <dbReference type="Proteomes" id="UP000781958"/>
    </source>
</evidence>
<dbReference type="PANTHER" id="PTHR20883">
    <property type="entry name" value="PHYTANOYL-COA DIOXYGENASE DOMAIN CONTAINING 1"/>
    <property type="match status" value="1"/>
</dbReference>
<proteinExistence type="predicted"/>
<reference evidence="2 3" key="1">
    <citation type="submission" date="2021-03" db="EMBL/GenBank/DDBJ databases">
        <title>Genomic Encyclopedia of Type Strains, Phase III (KMG-III): the genomes of soil and plant-associated and newly described type strains.</title>
        <authorList>
            <person name="Whitman W."/>
        </authorList>
    </citation>
    <scope>NUCLEOTIDE SEQUENCE [LARGE SCALE GENOMIC DNA]</scope>
    <source>
        <strain evidence="2 3">IMMIB AFH-6</strain>
    </source>
</reference>
<dbReference type="Proteomes" id="UP000781958">
    <property type="component" value="Unassembled WGS sequence"/>
</dbReference>
<protein>
    <recommendedName>
        <fullName evidence="4">Ectoine hydroxylase-related dioxygenase, phytanoyl-CoA dioxygenase (PhyH) family</fullName>
    </recommendedName>
</protein>
<dbReference type="InterPro" id="IPR008775">
    <property type="entry name" value="Phytyl_CoA_dOase-like"/>
</dbReference>
<dbReference type="SUPFAM" id="SSF51197">
    <property type="entry name" value="Clavaminate synthase-like"/>
    <property type="match status" value="1"/>
</dbReference>
<dbReference type="EMBL" id="JAGINP010000008">
    <property type="protein sequence ID" value="MBP2292843.1"/>
    <property type="molecule type" value="Genomic_DNA"/>
</dbReference>
<gene>
    <name evidence="2" type="ORF">J2851_002624</name>
</gene>
<organism evidence="2 3">
    <name type="scientific">Azospirillum rugosum</name>
    <dbReference type="NCBI Taxonomy" id="416170"/>
    <lineage>
        <taxon>Bacteria</taxon>
        <taxon>Pseudomonadati</taxon>
        <taxon>Pseudomonadota</taxon>
        <taxon>Alphaproteobacteria</taxon>
        <taxon>Rhodospirillales</taxon>
        <taxon>Azospirillaceae</taxon>
        <taxon>Azospirillum</taxon>
    </lineage>
</organism>
<dbReference type="Gene3D" id="2.60.120.620">
    <property type="entry name" value="q2cbj1_9rhob like domain"/>
    <property type="match status" value="1"/>
</dbReference>
<evidence type="ECO:0008006" key="4">
    <source>
        <dbReference type="Google" id="ProtNLM"/>
    </source>
</evidence>
<dbReference type="Pfam" id="PF05721">
    <property type="entry name" value="PhyH"/>
    <property type="match status" value="1"/>
</dbReference>
<evidence type="ECO:0000313" key="2">
    <source>
        <dbReference type="EMBL" id="MBP2292843.1"/>
    </source>
</evidence>
<name>A0ABS4SJV1_9PROT</name>
<sequence>MMGKLLSDAQIQGFRDDGFVSGIPVLSPEEVADLVARTQAFEAERPQDIAWAFDIKANLLLDWVYELGCNERLLDAVEDLIGPNVLMTNGVYRNKNPGSAVDYGWHQDSARIQVDPCFVIAYVALSPATPENGCLRVIPGTHDRVRPFSLTEGPGQRRRLVARVIDVDESAAVDLTLAPGEAAIFHSNLVHGSAPNRSDARRMALLYDYTPAEARQNVGRGSGQLVRGVDRWGHFAPEPVPEPGLTEANVLGRRAILSTYHENVLMGPRLPGETVTFPDRPY</sequence>
<dbReference type="RefSeq" id="WP_376989599.1">
    <property type="nucleotide sequence ID" value="NZ_JBHSLM010000018.1"/>
</dbReference>
<comment type="caution">
    <text evidence="2">The sequence shown here is derived from an EMBL/GenBank/DDBJ whole genome shotgun (WGS) entry which is preliminary data.</text>
</comment>
<comment type="cofactor">
    <cofactor evidence="1">
        <name>Fe(2+)</name>
        <dbReference type="ChEBI" id="CHEBI:29033"/>
    </cofactor>
</comment>
<evidence type="ECO:0000256" key="1">
    <source>
        <dbReference type="ARBA" id="ARBA00001954"/>
    </source>
</evidence>
<accession>A0ABS4SJV1</accession>
<dbReference type="PANTHER" id="PTHR20883:SF48">
    <property type="entry name" value="ECTOINE DIOXYGENASE"/>
    <property type="match status" value="1"/>
</dbReference>
<keyword evidence="3" id="KW-1185">Reference proteome</keyword>